<reference evidence="3 4" key="1">
    <citation type="submission" date="2020-08" db="EMBL/GenBank/DDBJ databases">
        <title>Genomic Encyclopedia of Type Strains, Phase III (KMG-III): the genomes of soil and plant-associated and newly described type strains.</title>
        <authorList>
            <person name="Whitman W."/>
        </authorList>
    </citation>
    <scope>NUCLEOTIDE SEQUENCE [LARGE SCALE GENOMIC DNA]</scope>
    <source>
        <strain evidence="3 4">CECT 7744</strain>
    </source>
</reference>
<protein>
    <recommendedName>
        <fullName evidence="5">Holin of 3TMs, for gene-transfer release</fullName>
    </recommendedName>
</protein>
<proteinExistence type="predicted"/>
<dbReference type="Proteomes" id="UP000518892">
    <property type="component" value="Unassembled WGS sequence"/>
</dbReference>
<keyword evidence="1" id="KW-0175">Coiled coil</keyword>
<keyword evidence="2" id="KW-0472">Membrane</keyword>
<evidence type="ECO:0000313" key="4">
    <source>
        <dbReference type="Proteomes" id="UP000518892"/>
    </source>
</evidence>
<comment type="caution">
    <text evidence="3">The sequence shown here is derived from an EMBL/GenBank/DDBJ whole genome shotgun (WGS) entry which is preliminary data.</text>
</comment>
<keyword evidence="2" id="KW-0812">Transmembrane</keyword>
<gene>
    <name evidence="3" type="ORF">FHR97_002578</name>
</gene>
<dbReference type="Pfam" id="PF11351">
    <property type="entry name" value="GTA_holin_3TM"/>
    <property type="match status" value="1"/>
</dbReference>
<evidence type="ECO:0008006" key="5">
    <source>
        <dbReference type="Google" id="ProtNLM"/>
    </source>
</evidence>
<dbReference type="AlphaFoldDB" id="A0A7W5EUJ7"/>
<dbReference type="RefSeq" id="WP_183384195.1">
    <property type="nucleotide sequence ID" value="NZ_JACHXR010000007.1"/>
</dbReference>
<name>A0A7W5EUJ7_9GAMM</name>
<dbReference type="InterPro" id="IPR021497">
    <property type="entry name" value="GTA_holin_3TM"/>
</dbReference>
<keyword evidence="4" id="KW-1185">Reference proteome</keyword>
<evidence type="ECO:0000313" key="3">
    <source>
        <dbReference type="EMBL" id="MBB3231719.1"/>
    </source>
</evidence>
<sequence>MDEWNWKDAVAEVAKVAPAVATAIGGPPAGGITAGAARMVTGLLGVENAPGGLVAAAQDPQKRAELIRIDQEHRRELEKLRLEAEAAQAQEETKRLAEINQTMRAEAASQDGYVRRWRPTFGYLVAIAWAVLTLAIAGSIVMAPGEAGIVAQAITALTPMWSVALAILGINVSKRSQDKQVAAGQSPAPGFMGAIATRLAGRPKER</sequence>
<accession>A0A7W5EUJ7</accession>
<dbReference type="EMBL" id="JACHXR010000007">
    <property type="protein sequence ID" value="MBB3231719.1"/>
    <property type="molecule type" value="Genomic_DNA"/>
</dbReference>
<feature type="coiled-coil region" evidence="1">
    <location>
        <begin position="63"/>
        <end position="106"/>
    </location>
</feature>
<feature type="transmembrane region" description="Helical" evidence="2">
    <location>
        <begin position="149"/>
        <end position="170"/>
    </location>
</feature>
<evidence type="ECO:0000256" key="2">
    <source>
        <dbReference type="SAM" id="Phobius"/>
    </source>
</evidence>
<feature type="transmembrane region" description="Helical" evidence="2">
    <location>
        <begin position="121"/>
        <end position="143"/>
    </location>
</feature>
<evidence type="ECO:0000256" key="1">
    <source>
        <dbReference type="SAM" id="Coils"/>
    </source>
</evidence>
<keyword evidence="2" id="KW-1133">Transmembrane helix</keyword>
<organism evidence="3 4">
    <name type="scientific">Halomonas stenophila</name>
    <dbReference type="NCBI Taxonomy" id="795312"/>
    <lineage>
        <taxon>Bacteria</taxon>
        <taxon>Pseudomonadati</taxon>
        <taxon>Pseudomonadota</taxon>
        <taxon>Gammaproteobacteria</taxon>
        <taxon>Oceanospirillales</taxon>
        <taxon>Halomonadaceae</taxon>
        <taxon>Halomonas</taxon>
    </lineage>
</organism>